<accession>A0ABN8YCX9</accession>
<evidence type="ECO:0000313" key="2">
    <source>
        <dbReference type="EMBL" id="CAI9158427.1"/>
    </source>
</evidence>
<keyword evidence="3" id="KW-1185">Reference proteome</keyword>
<gene>
    <name evidence="2" type="ORF">MRATA1EN1_LOCUS7389</name>
</gene>
<evidence type="ECO:0000256" key="1">
    <source>
        <dbReference type="SAM" id="MobiDB-lite"/>
    </source>
</evidence>
<reference evidence="2" key="1">
    <citation type="submission" date="2023-04" db="EMBL/GenBank/DDBJ databases">
        <authorList>
            <consortium name="ELIXIR-Norway"/>
        </authorList>
    </citation>
    <scope>NUCLEOTIDE SEQUENCE [LARGE SCALE GENOMIC DNA]</scope>
</reference>
<name>A0ABN8YCX9_RANTA</name>
<feature type="compositionally biased region" description="Basic residues" evidence="1">
    <location>
        <begin position="50"/>
        <end position="62"/>
    </location>
</feature>
<protein>
    <submittedName>
        <fullName evidence="2">Uncharacterized protein</fullName>
    </submittedName>
</protein>
<dbReference type="EMBL" id="OX459953">
    <property type="protein sequence ID" value="CAI9158427.1"/>
    <property type="molecule type" value="Genomic_DNA"/>
</dbReference>
<sequence>MMSGARRPAGGESGPRGRGKHGAPRSGPSGETPPSARTEPSSAARARAVLQRRRERPRRRQLRERPGERLAWWGRGGRGLDPRGNFPGASARGGCGRQLRPLADPGPGASASGWEGLEPRLSGATILSLSHSSQKGSLTRLNSVDCREDHGPWWDSNIFGGKKIGFLS</sequence>
<organism evidence="2 3">
    <name type="scientific">Rangifer tarandus platyrhynchus</name>
    <name type="common">Svalbard reindeer</name>
    <dbReference type="NCBI Taxonomy" id="3082113"/>
    <lineage>
        <taxon>Eukaryota</taxon>
        <taxon>Metazoa</taxon>
        <taxon>Chordata</taxon>
        <taxon>Craniata</taxon>
        <taxon>Vertebrata</taxon>
        <taxon>Euteleostomi</taxon>
        <taxon>Mammalia</taxon>
        <taxon>Eutheria</taxon>
        <taxon>Laurasiatheria</taxon>
        <taxon>Artiodactyla</taxon>
        <taxon>Ruminantia</taxon>
        <taxon>Pecora</taxon>
        <taxon>Cervidae</taxon>
        <taxon>Odocoileinae</taxon>
        <taxon>Rangifer</taxon>
    </lineage>
</organism>
<proteinExistence type="predicted"/>
<dbReference type="Proteomes" id="UP001176941">
    <property type="component" value="Chromosome 17"/>
</dbReference>
<feature type="region of interest" description="Disordered" evidence="1">
    <location>
        <begin position="1"/>
        <end position="116"/>
    </location>
</feature>
<evidence type="ECO:0000313" key="3">
    <source>
        <dbReference type="Proteomes" id="UP001176941"/>
    </source>
</evidence>